<dbReference type="EMBL" id="JBHSIU010000130">
    <property type="protein sequence ID" value="MFC5008177.1"/>
    <property type="molecule type" value="Genomic_DNA"/>
</dbReference>
<keyword evidence="9" id="KW-1185">Reference proteome</keyword>
<reference evidence="9" key="1">
    <citation type="journal article" date="2019" name="Int. J. Syst. Evol. Microbiol.">
        <title>The Global Catalogue of Microorganisms (GCM) 10K type strain sequencing project: providing services to taxonomists for standard genome sequencing and annotation.</title>
        <authorList>
            <consortium name="The Broad Institute Genomics Platform"/>
            <consortium name="The Broad Institute Genome Sequencing Center for Infectious Disease"/>
            <person name="Wu L."/>
            <person name="Ma J."/>
        </authorList>
    </citation>
    <scope>NUCLEOTIDE SEQUENCE [LARGE SCALE GENOMIC DNA]</scope>
    <source>
        <strain evidence="9">CGMCC 4.7152</strain>
    </source>
</reference>
<evidence type="ECO:0000256" key="6">
    <source>
        <dbReference type="SAM" id="Phobius"/>
    </source>
</evidence>
<feature type="transmembrane region" description="Helical" evidence="6">
    <location>
        <begin position="186"/>
        <end position="207"/>
    </location>
</feature>
<comment type="subcellular location">
    <subcellularLocation>
        <location evidence="1">Cell membrane</location>
        <topology evidence="1">Multi-pass membrane protein</topology>
    </subcellularLocation>
</comment>
<dbReference type="InterPro" id="IPR036259">
    <property type="entry name" value="MFS_trans_sf"/>
</dbReference>
<name>A0ABV9WKV6_9ACTN</name>
<feature type="transmembrane region" description="Helical" evidence="6">
    <location>
        <begin position="219"/>
        <end position="236"/>
    </location>
</feature>
<dbReference type="RefSeq" id="WP_380128827.1">
    <property type="nucleotide sequence ID" value="NZ_JBHSIU010000130.1"/>
</dbReference>
<dbReference type="PROSITE" id="PS50850">
    <property type="entry name" value="MFS"/>
    <property type="match status" value="1"/>
</dbReference>
<feature type="transmembrane region" description="Helical" evidence="6">
    <location>
        <begin position="346"/>
        <end position="372"/>
    </location>
</feature>
<feature type="transmembrane region" description="Helical" evidence="6">
    <location>
        <begin position="69"/>
        <end position="88"/>
    </location>
</feature>
<keyword evidence="3 6" id="KW-0812">Transmembrane</keyword>
<evidence type="ECO:0000259" key="7">
    <source>
        <dbReference type="PROSITE" id="PS50850"/>
    </source>
</evidence>
<feature type="transmembrane region" description="Helical" evidence="6">
    <location>
        <begin position="321"/>
        <end position="340"/>
    </location>
</feature>
<gene>
    <name evidence="8" type="ORF">ACFPIJ_61485</name>
</gene>
<dbReference type="CDD" id="cd17321">
    <property type="entry name" value="MFS_MMR_MDR_like"/>
    <property type="match status" value="1"/>
</dbReference>
<evidence type="ECO:0000256" key="4">
    <source>
        <dbReference type="ARBA" id="ARBA00022989"/>
    </source>
</evidence>
<dbReference type="InterPro" id="IPR020846">
    <property type="entry name" value="MFS_dom"/>
</dbReference>
<dbReference type="Pfam" id="PF07690">
    <property type="entry name" value="MFS_1"/>
    <property type="match status" value="1"/>
</dbReference>
<accession>A0ABV9WKV6</accession>
<dbReference type="InterPro" id="IPR011701">
    <property type="entry name" value="MFS"/>
</dbReference>
<feature type="domain" description="Major facilitator superfamily (MFS) profile" evidence="7">
    <location>
        <begin position="3"/>
        <end position="442"/>
    </location>
</feature>
<keyword evidence="4 6" id="KW-1133">Transmembrane helix</keyword>
<evidence type="ECO:0000256" key="3">
    <source>
        <dbReference type="ARBA" id="ARBA00022692"/>
    </source>
</evidence>
<feature type="transmembrane region" description="Helical" evidence="6">
    <location>
        <begin position="418"/>
        <end position="442"/>
    </location>
</feature>
<dbReference type="Proteomes" id="UP001595912">
    <property type="component" value="Unassembled WGS sequence"/>
</dbReference>
<feature type="transmembrane region" description="Helical" evidence="6">
    <location>
        <begin position="257"/>
        <end position="280"/>
    </location>
</feature>
<keyword evidence="5 6" id="KW-0472">Membrane</keyword>
<feature type="transmembrane region" description="Helical" evidence="6">
    <location>
        <begin position="286"/>
        <end position="309"/>
    </location>
</feature>
<dbReference type="SUPFAM" id="SSF103473">
    <property type="entry name" value="MFS general substrate transporter"/>
    <property type="match status" value="1"/>
</dbReference>
<evidence type="ECO:0000313" key="9">
    <source>
        <dbReference type="Proteomes" id="UP001595912"/>
    </source>
</evidence>
<keyword evidence="2" id="KW-0813">Transport</keyword>
<dbReference type="Gene3D" id="1.20.1720.10">
    <property type="entry name" value="Multidrug resistance protein D"/>
    <property type="match status" value="1"/>
</dbReference>
<evidence type="ECO:0000256" key="2">
    <source>
        <dbReference type="ARBA" id="ARBA00022448"/>
    </source>
</evidence>
<evidence type="ECO:0000256" key="5">
    <source>
        <dbReference type="ARBA" id="ARBA00023136"/>
    </source>
</evidence>
<sequence>MAPLLAAALGFVVISLDALVVTVALPDIGTDLHGGIAGLQWVVDGYTLTFAAFMLSAGAFADRIGASRAFAGGLVLFTAASVACGLATELWMLVAARLVQGLAAALTMPASLALVRQAYPDPHRRTRAIATWTAAGAIATTVGPALGGLLTSAWNWRAIFFINLPVGIAGLLLLRRAPRSPRRAAPLDLLGQVLAVLGLAGLTVGVIEGGDRGYRAPEVIGAFGLAAVAVIAFLVVEARHEHPTMPLGLFRRRPVSVSIAAGFAVNVAWYGTIFLLSLFFQRELHRTAFVAGLMFVPATAVVALSNLLVAARMIQRYGPRVPMVLGQAGTVVGLTLLLFVDADTPLALVALATVPVGLAGALAVPALTGLLLGSVEAERAGTAAGVLNTVRQTGGAVAVAVFGAIVASGAGFGAGLRISLAVAAVALGATTVATFVALPPIAPAGAATVNRRA</sequence>
<protein>
    <submittedName>
        <fullName evidence="8">MFS transporter</fullName>
    </submittedName>
</protein>
<feature type="transmembrane region" description="Helical" evidence="6">
    <location>
        <begin position="94"/>
        <end position="115"/>
    </location>
</feature>
<feature type="transmembrane region" description="Helical" evidence="6">
    <location>
        <begin position="393"/>
        <end position="412"/>
    </location>
</feature>
<feature type="transmembrane region" description="Helical" evidence="6">
    <location>
        <begin position="127"/>
        <end position="150"/>
    </location>
</feature>
<feature type="transmembrane region" description="Helical" evidence="6">
    <location>
        <begin position="38"/>
        <end position="57"/>
    </location>
</feature>
<evidence type="ECO:0000256" key="1">
    <source>
        <dbReference type="ARBA" id="ARBA00004651"/>
    </source>
</evidence>
<dbReference type="PANTHER" id="PTHR42718">
    <property type="entry name" value="MAJOR FACILITATOR SUPERFAMILY MULTIDRUG TRANSPORTER MFSC"/>
    <property type="match status" value="1"/>
</dbReference>
<dbReference type="PANTHER" id="PTHR42718:SF9">
    <property type="entry name" value="MAJOR FACILITATOR SUPERFAMILY MULTIDRUG TRANSPORTER MFSC"/>
    <property type="match status" value="1"/>
</dbReference>
<evidence type="ECO:0000313" key="8">
    <source>
        <dbReference type="EMBL" id="MFC5008177.1"/>
    </source>
</evidence>
<dbReference type="Gene3D" id="1.20.1250.20">
    <property type="entry name" value="MFS general substrate transporter like domains"/>
    <property type="match status" value="1"/>
</dbReference>
<comment type="caution">
    <text evidence="8">The sequence shown here is derived from an EMBL/GenBank/DDBJ whole genome shotgun (WGS) entry which is preliminary data.</text>
</comment>
<organism evidence="8 9">
    <name type="scientific">Dactylosporangium cerinum</name>
    <dbReference type="NCBI Taxonomy" id="1434730"/>
    <lineage>
        <taxon>Bacteria</taxon>
        <taxon>Bacillati</taxon>
        <taxon>Actinomycetota</taxon>
        <taxon>Actinomycetes</taxon>
        <taxon>Micromonosporales</taxon>
        <taxon>Micromonosporaceae</taxon>
        <taxon>Dactylosporangium</taxon>
    </lineage>
</organism>
<proteinExistence type="predicted"/>
<feature type="transmembrane region" description="Helical" evidence="6">
    <location>
        <begin position="156"/>
        <end position="174"/>
    </location>
</feature>